<accession>A0A1X9PUB6</accession>
<dbReference type="GO" id="GO:0009512">
    <property type="term" value="C:cytochrome b6f complex"/>
    <property type="evidence" value="ECO:0007669"/>
    <property type="project" value="InterPro"/>
</dbReference>
<reference evidence="9" key="1">
    <citation type="submission" date="2017-03" db="EMBL/GenBank/DDBJ databases">
        <title>The new red algal subphylum Proteorhodophytina comprises the largest and most divergent plastid genomes known.</title>
        <authorList>
            <person name="Munoz-Gomez S.A."/>
            <person name="Mejia-Franco F.G."/>
            <person name="Durnin K."/>
            <person name="Morgan C."/>
            <person name="Grisdale C.J."/>
            <person name="Archibald J.M."/>
            <person name="Slamovits C.H."/>
        </authorList>
    </citation>
    <scope>NUCLEOTIDE SEQUENCE</scope>
    <source>
        <strain evidence="9">UTEX LB2060</strain>
    </source>
</reference>
<keyword evidence="9" id="KW-0150">Chloroplast</keyword>
<keyword evidence="2 7" id="KW-0813">Transport</keyword>
<dbReference type="EMBL" id="KY709211">
    <property type="protein sequence ID" value="ARO91099.1"/>
    <property type="molecule type" value="Genomic_DNA"/>
</dbReference>
<gene>
    <name evidence="7 9" type="primary">petM</name>
</gene>
<comment type="similarity">
    <text evidence="7">Belongs to the PetM family.</text>
</comment>
<keyword evidence="7" id="KW-0793">Thylakoid</keyword>
<comment type="function">
    <text evidence="7">Component of the cytochrome b6-f complex, which mediates electron transfer between photosystem II (PSII) and photosystem I (PSI), cyclic electron flow around PSI, and state transitions.</text>
</comment>
<dbReference type="GO" id="GO:0009535">
    <property type="term" value="C:chloroplast thylakoid membrane"/>
    <property type="evidence" value="ECO:0007669"/>
    <property type="project" value="UniProtKB-SubCell"/>
</dbReference>
<dbReference type="Pfam" id="PF08041">
    <property type="entry name" value="PetM"/>
    <property type="match status" value="1"/>
</dbReference>
<organism evidence="9">
    <name type="scientific">Flintiella sanguinaria</name>
    <dbReference type="NCBI Taxonomy" id="101926"/>
    <lineage>
        <taxon>Eukaryota</taxon>
        <taxon>Rhodophyta</taxon>
        <taxon>Bangiophyceae</taxon>
        <taxon>Porphyridiales</taxon>
        <taxon>Porphyridiaceae</taxon>
        <taxon>Flintiella</taxon>
    </lineage>
</organism>
<dbReference type="GO" id="GO:0009055">
    <property type="term" value="F:electron transfer activity"/>
    <property type="evidence" value="ECO:0007669"/>
    <property type="project" value="UniProtKB-UniRule"/>
</dbReference>
<keyword evidence="7" id="KW-0602">Photosynthesis</keyword>
<evidence type="ECO:0000256" key="3">
    <source>
        <dbReference type="ARBA" id="ARBA00022692"/>
    </source>
</evidence>
<evidence type="ECO:0000256" key="5">
    <source>
        <dbReference type="ARBA" id="ARBA00022989"/>
    </source>
</evidence>
<comment type="subunit">
    <text evidence="7">The 4 large subunits of the cytochrome b6-f complex are cytochrome b6, subunit IV (17 kDa polypeptide, PetD), cytochrome f and the Rieske protein, while the 4 small subunits are PetG, PetL, PetM and PetN. The complex functions as a dimer.</text>
</comment>
<geneLocation type="chloroplast" evidence="9"/>
<keyword evidence="9" id="KW-0934">Plastid</keyword>
<evidence type="ECO:0000256" key="2">
    <source>
        <dbReference type="ARBA" id="ARBA00022448"/>
    </source>
</evidence>
<keyword evidence="3 7" id="KW-0812">Transmembrane</keyword>
<dbReference type="HAMAP" id="MF_00396">
    <property type="entry name" value="Cytb6_f_PetM"/>
    <property type="match status" value="1"/>
</dbReference>
<sequence>MMAEIVNGALITFGMTLIGLALGFLFLRVQGD</sequence>
<dbReference type="GO" id="GO:0015979">
    <property type="term" value="P:photosynthesis"/>
    <property type="evidence" value="ECO:0007669"/>
    <property type="project" value="UniProtKB-KW"/>
</dbReference>
<dbReference type="SUPFAM" id="SSF103441">
    <property type="entry name" value="PetM subunit of the cytochrome b6f complex"/>
    <property type="match status" value="1"/>
</dbReference>
<evidence type="ECO:0000256" key="6">
    <source>
        <dbReference type="ARBA" id="ARBA00023136"/>
    </source>
</evidence>
<evidence type="ECO:0000256" key="4">
    <source>
        <dbReference type="ARBA" id="ARBA00022982"/>
    </source>
</evidence>
<keyword evidence="5 7" id="KW-1133">Transmembrane helix</keyword>
<evidence type="ECO:0000256" key="8">
    <source>
        <dbReference type="SAM" id="Phobius"/>
    </source>
</evidence>
<evidence type="ECO:0000256" key="7">
    <source>
        <dbReference type="HAMAP-Rule" id="MF_00396"/>
    </source>
</evidence>
<evidence type="ECO:0000313" key="9">
    <source>
        <dbReference type="EMBL" id="ARO91099.1"/>
    </source>
</evidence>
<comment type="subcellular location">
    <subcellularLocation>
        <location evidence="1">Membrane</location>
        <topology evidence="1">Single-pass membrane protein</topology>
    </subcellularLocation>
    <subcellularLocation>
        <location evidence="7">Plastid</location>
        <location evidence="7">Chloroplast thylakoid membrane</location>
        <topology evidence="7">Single-pass membrane protein</topology>
    </subcellularLocation>
</comment>
<protein>
    <recommendedName>
        <fullName evidence="7">Cytochrome b6-f complex subunit 7</fullName>
    </recommendedName>
    <alternativeName>
        <fullName evidence="7">Cytochrome b6-f complex subunit PetM</fullName>
    </alternativeName>
    <alternativeName>
        <fullName evidence="7">Cytochrome b6-f complex subunit VII</fullName>
    </alternativeName>
</protein>
<keyword evidence="4 7" id="KW-0249">Electron transport</keyword>
<evidence type="ECO:0000256" key="1">
    <source>
        <dbReference type="ARBA" id="ARBA00004167"/>
    </source>
</evidence>
<name>A0A1X9PUB6_9RHOD</name>
<keyword evidence="6 7" id="KW-0472">Membrane</keyword>
<proteinExistence type="inferred from homology"/>
<dbReference type="AlphaFoldDB" id="A0A1X9PUB6"/>
<feature type="transmembrane region" description="Helical" evidence="8">
    <location>
        <begin position="6"/>
        <end position="27"/>
    </location>
</feature>
<dbReference type="InterPro" id="IPR012595">
    <property type="entry name" value="PetM_cyt_b6/f_cplx_su7"/>
</dbReference>